<accession>A0A161YND3</accession>
<evidence type="ECO:0000313" key="2">
    <source>
        <dbReference type="EMBL" id="KZN63289.1"/>
    </source>
</evidence>
<proteinExistence type="predicted"/>
<dbReference type="PANTHER" id="PTHR42993">
    <property type="entry name" value="MAOC-LIKE DEHYDRATASE DOMAIN-CONTAINING PROTEIN"/>
    <property type="match status" value="1"/>
</dbReference>
<organism evidence="2 3">
    <name type="scientific">Pseudoalteromonas luteoviolacea CPMOR-1</name>
    <dbReference type="NCBI Taxonomy" id="1365248"/>
    <lineage>
        <taxon>Bacteria</taxon>
        <taxon>Pseudomonadati</taxon>
        <taxon>Pseudomonadota</taxon>
        <taxon>Gammaproteobacteria</taxon>
        <taxon>Alteromonadales</taxon>
        <taxon>Pseudoalteromonadaceae</taxon>
        <taxon>Pseudoalteromonas</taxon>
    </lineage>
</organism>
<evidence type="ECO:0000313" key="3">
    <source>
        <dbReference type="Proteomes" id="UP000076486"/>
    </source>
</evidence>
<evidence type="ECO:0000259" key="1">
    <source>
        <dbReference type="Pfam" id="PF01575"/>
    </source>
</evidence>
<reference evidence="2 3" key="1">
    <citation type="submission" date="2013-07" db="EMBL/GenBank/DDBJ databases">
        <title>Comparative Genomic and Metabolomic Analysis of Twelve Strains of Pseudoalteromonas luteoviolacea.</title>
        <authorList>
            <person name="Vynne N.G."/>
            <person name="Mansson M."/>
            <person name="Gram L."/>
        </authorList>
    </citation>
    <scope>NUCLEOTIDE SEQUENCE [LARGE SCALE GENOMIC DNA]</scope>
    <source>
        <strain evidence="2 3">CPMOR-1</strain>
    </source>
</reference>
<dbReference type="PANTHER" id="PTHR42993:SF1">
    <property type="entry name" value="MAOC-LIKE DEHYDRATASE DOMAIN-CONTAINING PROTEIN"/>
    <property type="match status" value="1"/>
</dbReference>
<name>A0A161YND3_9GAMM</name>
<dbReference type="EMBL" id="AUYC01000028">
    <property type="protein sequence ID" value="KZN63289.1"/>
    <property type="molecule type" value="Genomic_DNA"/>
</dbReference>
<dbReference type="SUPFAM" id="SSF54637">
    <property type="entry name" value="Thioesterase/thiol ester dehydrase-isomerase"/>
    <property type="match status" value="1"/>
</dbReference>
<dbReference type="InterPro" id="IPR002539">
    <property type="entry name" value="MaoC-like_dom"/>
</dbReference>
<sequence length="157" mass="17771">MNSQTVQRTPAAYDLPIFIGYSDWLIISQSMVDQFADITQDKQWIHTDPIRAASDTSFGGTIVHGFFTLSLIPHLTQIMRETHPLFDNAKTRVNLGANNLRYLHPIKVGAKIRAGLTVVACQKYKKFENITLKASIETNENAPIKACEVELIERTYY</sequence>
<feature type="domain" description="MaoC-like" evidence="1">
    <location>
        <begin position="22"/>
        <end position="134"/>
    </location>
</feature>
<dbReference type="CDD" id="cd03450">
    <property type="entry name" value="NodN"/>
    <property type="match status" value="1"/>
</dbReference>
<protein>
    <recommendedName>
        <fullName evidence="1">MaoC-like domain-containing protein</fullName>
    </recommendedName>
</protein>
<dbReference type="Gene3D" id="3.10.129.10">
    <property type="entry name" value="Hotdog Thioesterase"/>
    <property type="match status" value="1"/>
</dbReference>
<dbReference type="AlphaFoldDB" id="A0A161YND3"/>
<dbReference type="PATRIC" id="fig|1365248.3.peg.2485"/>
<dbReference type="Proteomes" id="UP000076486">
    <property type="component" value="Unassembled WGS sequence"/>
</dbReference>
<comment type="caution">
    <text evidence="2">The sequence shown here is derived from an EMBL/GenBank/DDBJ whole genome shotgun (WGS) entry which is preliminary data.</text>
</comment>
<dbReference type="RefSeq" id="WP_081221118.1">
    <property type="nucleotide sequence ID" value="NZ_AUYC01000028.1"/>
</dbReference>
<gene>
    <name evidence="2" type="ORF">N473_17830</name>
</gene>
<dbReference type="Pfam" id="PF01575">
    <property type="entry name" value="MaoC_dehydratas"/>
    <property type="match status" value="1"/>
</dbReference>
<dbReference type="InterPro" id="IPR039375">
    <property type="entry name" value="NodN-like"/>
</dbReference>
<dbReference type="InterPro" id="IPR029069">
    <property type="entry name" value="HotDog_dom_sf"/>
</dbReference>